<keyword evidence="2" id="KW-1185">Reference proteome</keyword>
<gene>
    <name evidence="1" type="ORF">KFK09_006037</name>
</gene>
<protein>
    <recommendedName>
        <fullName evidence="3">Pentatricopeptide repeat-containing protein</fullName>
    </recommendedName>
</protein>
<evidence type="ECO:0000313" key="2">
    <source>
        <dbReference type="Proteomes" id="UP000829196"/>
    </source>
</evidence>
<reference evidence="1" key="1">
    <citation type="journal article" date="2022" name="Front. Genet.">
        <title>Chromosome-Scale Assembly of the Dendrobium nobile Genome Provides Insights Into the Molecular Mechanism of the Biosynthesis of the Medicinal Active Ingredient of Dendrobium.</title>
        <authorList>
            <person name="Xu Q."/>
            <person name="Niu S.-C."/>
            <person name="Li K.-L."/>
            <person name="Zheng P.-J."/>
            <person name="Zhang X.-J."/>
            <person name="Jia Y."/>
            <person name="Liu Y."/>
            <person name="Niu Y.-X."/>
            <person name="Yu L.-H."/>
            <person name="Chen D.-F."/>
            <person name="Zhang G.-Q."/>
        </authorList>
    </citation>
    <scope>NUCLEOTIDE SEQUENCE</scope>
    <source>
        <tissue evidence="1">Leaf</tissue>
    </source>
</reference>
<sequence length="194" mass="21503">MTTMRYAYTVQRAFSSAYATAAATAASPSTRNILKLSADLPYILSRPDWRNNLSLDRLAKSLTPTLLSHLLLSLPLKPSAAVAFFDWIGHQPSFQHTVTTHAALLRSLLRSTLPSPLEKFAISTIRSCHCRDELLAVLDLLLLAAERSCSIRCFNNLLMALRTFSMIDEMESVFEIISKGKCVLQTITTCGIEP</sequence>
<evidence type="ECO:0000313" key="1">
    <source>
        <dbReference type="EMBL" id="KAI0518601.1"/>
    </source>
</evidence>
<dbReference type="AlphaFoldDB" id="A0A8T3BSI0"/>
<accession>A0A8T3BSI0</accession>
<name>A0A8T3BSI0_DENNO</name>
<dbReference type="InterPro" id="IPR011990">
    <property type="entry name" value="TPR-like_helical_dom_sf"/>
</dbReference>
<organism evidence="1 2">
    <name type="scientific">Dendrobium nobile</name>
    <name type="common">Orchid</name>
    <dbReference type="NCBI Taxonomy" id="94219"/>
    <lineage>
        <taxon>Eukaryota</taxon>
        <taxon>Viridiplantae</taxon>
        <taxon>Streptophyta</taxon>
        <taxon>Embryophyta</taxon>
        <taxon>Tracheophyta</taxon>
        <taxon>Spermatophyta</taxon>
        <taxon>Magnoliopsida</taxon>
        <taxon>Liliopsida</taxon>
        <taxon>Asparagales</taxon>
        <taxon>Orchidaceae</taxon>
        <taxon>Epidendroideae</taxon>
        <taxon>Malaxideae</taxon>
        <taxon>Dendrobiinae</taxon>
        <taxon>Dendrobium</taxon>
    </lineage>
</organism>
<evidence type="ECO:0008006" key="3">
    <source>
        <dbReference type="Google" id="ProtNLM"/>
    </source>
</evidence>
<dbReference type="EMBL" id="JAGYWB010000006">
    <property type="protein sequence ID" value="KAI0518601.1"/>
    <property type="molecule type" value="Genomic_DNA"/>
</dbReference>
<comment type="caution">
    <text evidence="1">The sequence shown here is derived from an EMBL/GenBank/DDBJ whole genome shotgun (WGS) entry which is preliminary data.</text>
</comment>
<proteinExistence type="predicted"/>
<dbReference type="Proteomes" id="UP000829196">
    <property type="component" value="Unassembled WGS sequence"/>
</dbReference>
<dbReference type="Gene3D" id="1.25.40.10">
    <property type="entry name" value="Tetratricopeptide repeat domain"/>
    <property type="match status" value="1"/>
</dbReference>